<dbReference type="FunFam" id="3.10.50.40:FF:000006">
    <property type="entry name" value="Peptidyl-prolyl cis-trans isomerase"/>
    <property type="match status" value="1"/>
</dbReference>
<reference evidence="8 9" key="1">
    <citation type="submission" date="2024-03" db="EMBL/GenBank/DDBJ databases">
        <authorList>
            <person name="Martinez-Hernandez J."/>
        </authorList>
    </citation>
    <scope>NUCLEOTIDE SEQUENCE [LARGE SCALE GENOMIC DNA]</scope>
</reference>
<feature type="compositionally biased region" description="Polar residues" evidence="6">
    <location>
        <begin position="287"/>
        <end position="299"/>
    </location>
</feature>
<gene>
    <name evidence="8" type="ORF">LLUT_LOCUS33089</name>
</gene>
<dbReference type="Proteomes" id="UP001497480">
    <property type="component" value="Unassembled WGS sequence"/>
</dbReference>
<evidence type="ECO:0000313" key="9">
    <source>
        <dbReference type="Proteomes" id="UP001497480"/>
    </source>
</evidence>
<keyword evidence="3 5" id="KW-0697">Rotamase</keyword>
<proteinExistence type="predicted"/>
<dbReference type="PANTHER" id="PTHR43811">
    <property type="entry name" value="FKBP-TYPE PEPTIDYL-PROLYL CIS-TRANS ISOMERASE FKPA"/>
    <property type="match status" value="1"/>
</dbReference>
<dbReference type="Gene3D" id="3.10.50.40">
    <property type="match status" value="1"/>
</dbReference>
<feature type="compositionally biased region" description="Basic and acidic residues" evidence="6">
    <location>
        <begin position="362"/>
        <end position="383"/>
    </location>
</feature>
<dbReference type="AlphaFoldDB" id="A0AAV1YDB6"/>
<dbReference type="InterPro" id="IPR041232">
    <property type="entry name" value="NPL"/>
</dbReference>
<dbReference type="SUPFAM" id="SSF54534">
    <property type="entry name" value="FKBP-like"/>
    <property type="match status" value="1"/>
</dbReference>
<feature type="compositionally biased region" description="Acidic residues" evidence="6">
    <location>
        <begin position="107"/>
        <end position="136"/>
    </location>
</feature>
<comment type="caution">
    <text evidence="8">The sequence shown here is derived from an EMBL/GenBank/DDBJ whole genome shotgun (WGS) entry which is preliminary data.</text>
</comment>
<evidence type="ECO:0000259" key="7">
    <source>
        <dbReference type="PROSITE" id="PS50059"/>
    </source>
</evidence>
<dbReference type="PIRSF" id="PIRSF001473">
    <property type="entry name" value="FK506-bp_FPR3"/>
    <property type="match status" value="1"/>
</dbReference>
<name>A0AAV1YDB6_LUPLU</name>
<organism evidence="8 9">
    <name type="scientific">Lupinus luteus</name>
    <name type="common">European yellow lupine</name>
    <dbReference type="NCBI Taxonomy" id="3873"/>
    <lineage>
        <taxon>Eukaryota</taxon>
        <taxon>Viridiplantae</taxon>
        <taxon>Streptophyta</taxon>
        <taxon>Embryophyta</taxon>
        <taxon>Tracheophyta</taxon>
        <taxon>Spermatophyta</taxon>
        <taxon>Magnoliopsida</taxon>
        <taxon>eudicotyledons</taxon>
        <taxon>Gunneridae</taxon>
        <taxon>Pentapetalae</taxon>
        <taxon>rosids</taxon>
        <taxon>fabids</taxon>
        <taxon>Fabales</taxon>
        <taxon>Fabaceae</taxon>
        <taxon>Papilionoideae</taxon>
        <taxon>50 kb inversion clade</taxon>
        <taxon>genistoids sensu lato</taxon>
        <taxon>core genistoids</taxon>
        <taxon>Genisteae</taxon>
        <taxon>Lupinus</taxon>
    </lineage>
</organism>
<dbReference type="GO" id="GO:0003755">
    <property type="term" value="F:peptidyl-prolyl cis-trans isomerase activity"/>
    <property type="evidence" value="ECO:0007669"/>
    <property type="project" value="UniProtKB-KW"/>
</dbReference>
<dbReference type="EC" id="5.2.1.8" evidence="2 5"/>
<dbReference type="InterPro" id="IPR046357">
    <property type="entry name" value="PPIase_dom_sf"/>
</dbReference>
<feature type="compositionally biased region" description="Basic and acidic residues" evidence="6">
    <location>
        <begin position="215"/>
        <end position="241"/>
    </location>
</feature>
<feature type="compositionally biased region" description="Basic and acidic residues" evidence="6">
    <location>
        <begin position="277"/>
        <end position="286"/>
    </location>
</feature>
<comment type="catalytic activity">
    <reaction evidence="1 5">
        <text>[protein]-peptidylproline (omega=180) = [protein]-peptidylproline (omega=0)</text>
        <dbReference type="Rhea" id="RHEA:16237"/>
        <dbReference type="Rhea" id="RHEA-COMP:10747"/>
        <dbReference type="Rhea" id="RHEA-COMP:10748"/>
        <dbReference type="ChEBI" id="CHEBI:83833"/>
        <dbReference type="ChEBI" id="CHEBI:83834"/>
        <dbReference type="EC" id="5.2.1.8"/>
    </reaction>
</comment>
<dbReference type="Gene3D" id="2.60.120.340">
    <property type="entry name" value="Nucleoplasmin core domain"/>
    <property type="match status" value="1"/>
</dbReference>
<evidence type="ECO:0000256" key="6">
    <source>
        <dbReference type="SAM" id="MobiDB-lite"/>
    </source>
</evidence>
<evidence type="ECO:0000256" key="1">
    <source>
        <dbReference type="ARBA" id="ARBA00000971"/>
    </source>
</evidence>
<keyword evidence="9" id="KW-1185">Reference proteome</keyword>
<keyword evidence="4 5" id="KW-0413">Isomerase</keyword>
<feature type="region of interest" description="Disordered" evidence="6">
    <location>
        <begin position="157"/>
        <end position="386"/>
    </location>
</feature>
<dbReference type="InterPro" id="IPR001179">
    <property type="entry name" value="PPIase_FKBP_dom"/>
</dbReference>
<sequence>MGFWGIEVKPGKLTPYHADNVQGKLRVTQATLGIGSSAEKSILQCSSGHKSPVFLCSLLPNKIESCPLTLEFDDDDLVAFSVTGPRSIHLSGFFVTVDGDEYEYDSFDEDAEGSETEESSEHDSEDGYDFIDDSDADMYPSSHVPNSGVVIEEIVDDDKPESGDGPTKQSKKKKQVAHLKEEDKSSHLPIVVRGETAPRNLESEDKDAFLISVAEKGKSESPKEETEVKEEKAHKKTEKANKRAKQVDPSASLKRKVESAEEDEQQQDGKKKKRKDKLKEHGKGESSHASGNSNETNETAPDEKHPEVVKTTLNVNDVSHAKDGQPLSNNEVLVEKKNKKNKKKTTKESEEATTPNQIAKTVENKDLSTSEKSGKKQTEDKPSQVRSFANGLVIEELSMGKPDGKSATPGKKVSVKYIGKLKKNGKIFDSNVGRAPFKFRLGVGEVIKGWDVGVNGMRIGEKRRITVPPSMGYGDKRAGSIPPNSWLVFDVELVNVLG</sequence>
<feature type="domain" description="PPIase FKBP-type" evidence="7">
    <location>
        <begin position="410"/>
        <end position="497"/>
    </location>
</feature>
<dbReference type="InterPro" id="IPR023566">
    <property type="entry name" value="PPIase_Fpr3/Fpr4-like"/>
</dbReference>
<evidence type="ECO:0000313" key="8">
    <source>
        <dbReference type="EMBL" id="CAL0332029.1"/>
    </source>
</evidence>
<protein>
    <recommendedName>
        <fullName evidence="2 5">peptidylprolyl isomerase</fullName>
        <ecNumber evidence="2 5">5.2.1.8</ecNumber>
    </recommendedName>
</protein>
<evidence type="ECO:0000256" key="3">
    <source>
        <dbReference type="ARBA" id="ARBA00023110"/>
    </source>
</evidence>
<evidence type="ECO:0000256" key="5">
    <source>
        <dbReference type="PROSITE-ProRule" id="PRU00277"/>
    </source>
</evidence>
<dbReference type="Pfam" id="PF00254">
    <property type="entry name" value="FKBP_C"/>
    <property type="match status" value="1"/>
</dbReference>
<dbReference type="PROSITE" id="PS50059">
    <property type="entry name" value="FKBP_PPIASE"/>
    <property type="match status" value="1"/>
</dbReference>
<accession>A0AAV1YDB6</accession>
<feature type="region of interest" description="Disordered" evidence="6">
    <location>
        <begin position="107"/>
        <end position="145"/>
    </location>
</feature>
<dbReference type="EMBL" id="CAXHTB010000023">
    <property type="protein sequence ID" value="CAL0332029.1"/>
    <property type="molecule type" value="Genomic_DNA"/>
</dbReference>
<dbReference type="PANTHER" id="PTHR43811:SF19">
    <property type="entry name" value="39 KDA FK506-BINDING NUCLEAR PROTEIN"/>
    <property type="match status" value="1"/>
</dbReference>
<evidence type="ECO:0000256" key="4">
    <source>
        <dbReference type="ARBA" id="ARBA00023235"/>
    </source>
</evidence>
<dbReference type="Pfam" id="PF17800">
    <property type="entry name" value="NPL"/>
    <property type="match status" value="1"/>
</dbReference>
<evidence type="ECO:0000256" key="2">
    <source>
        <dbReference type="ARBA" id="ARBA00013194"/>
    </source>
</evidence>
<dbReference type="GO" id="GO:0005634">
    <property type="term" value="C:nucleus"/>
    <property type="evidence" value="ECO:0007669"/>
    <property type="project" value="UniProtKB-ARBA"/>
</dbReference>